<accession>X0T981</accession>
<dbReference type="InterPro" id="IPR037171">
    <property type="entry name" value="NagB/RpiA_transferase-like"/>
</dbReference>
<feature type="non-terminal residue" evidence="2">
    <location>
        <position position="204"/>
    </location>
</feature>
<proteinExistence type="predicted"/>
<dbReference type="SUPFAM" id="SSF100950">
    <property type="entry name" value="NagB/RpiA/CoA transferase-like"/>
    <property type="match status" value="1"/>
</dbReference>
<dbReference type="EMBL" id="BARS01000146">
    <property type="protein sequence ID" value="GAF72630.1"/>
    <property type="molecule type" value="Genomic_DNA"/>
</dbReference>
<name>X0T981_9ZZZZ</name>
<dbReference type="PANTHER" id="PTHR13707:SF60">
    <property type="entry name" value="ACETATE COA-TRANSFERASE SUBUNIT ALPHA"/>
    <property type="match status" value="1"/>
</dbReference>
<keyword evidence="1" id="KW-0808">Transferase</keyword>
<dbReference type="Pfam" id="PF01144">
    <property type="entry name" value="CoA_trans"/>
    <property type="match status" value="1"/>
</dbReference>
<organism evidence="2">
    <name type="scientific">marine sediment metagenome</name>
    <dbReference type="NCBI Taxonomy" id="412755"/>
    <lineage>
        <taxon>unclassified sequences</taxon>
        <taxon>metagenomes</taxon>
        <taxon>ecological metagenomes</taxon>
    </lineage>
</organism>
<dbReference type="InterPro" id="IPR012792">
    <property type="entry name" value="3-oxoacid_CoA-transf_A"/>
</dbReference>
<reference evidence="2" key="1">
    <citation type="journal article" date="2014" name="Front. Microbiol.">
        <title>High frequency of phylogenetically diverse reductive dehalogenase-homologous genes in deep subseafloor sedimentary metagenomes.</title>
        <authorList>
            <person name="Kawai M."/>
            <person name="Futagami T."/>
            <person name="Toyoda A."/>
            <person name="Takaki Y."/>
            <person name="Nishi S."/>
            <person name="Hori S."/>
            <person name="Arai W."/>
            <person name="Tsubouchi T."/>
            <person name="Morono Y."/>
            <person name="Uchiyama I."/>
            <person name="Ito T."/>
            <person name="Fujiyama A."/>
            <person name="Inagaki F."/>
            <person name="Takami H."/>
        </authorList>
    </citation>
    <scope>NUCLEOTIDE SEQUENCE</scope>
    <source>
        <strain evidence="2">Expedition CK06-06</strain>
    </source>
</reference>
<dbReference type="PANTHER" id="PTHR13707">
    <property type="entry name" value="KETOACID-COENZYME A TRANSFERASE"/>
    <property type="match status" value="1"/>
</dbReference>
<protein>
    <recommendedName>
        <fullName evidence="3">3-oxoacid CoA-transferase subunit A</fullName>
    </recommendedName>
</protein>
<dbReference type="NCBIfam" id="TIGR02429">
    <property type="entry name" value="pcaI_scoA_fam"/>
    <property type="match status" value="1"/>
</dbReference>
<gene>
    <name evidence="2" type="ORF">S01H1_00419</name>
</gene>
<dbReference type="GO" id="GO:0008410">
    <property type="term" value="F:CoA-transferase activity"/>
    <property type="evidence" value="ECO:0007669"/>
    <property type="project" value="InterPro"/>
</dbReference>
<dbReference type="SMART" id="SM00882">
    <property type="entry name" value="CoA_trans"/>
    <property type="match status" value="1"/>
</dbReference>
<dbReference type="AlphaFoldDB" id="X0T981"/>
<comment type="caution">
    <text evidence="2">The sequence shown here is derived from an EMBL/GenBank/DDBJ whole genome shotgun (WGS) entry which is preliminary data.</text>
</comment>
<dbReference type="InterPro" id="IPR004165">
    <property type="entry name" value="CoA_trans_fam_I"/>
</dbReference>
<sequence>MAINKVIASFDEAVKDFFDGATVLLGGFGTPGGCPSYLMEALGRQGAKDLTIVCNNVGFGKELMQVVAMFTKAPDWWYDGGQLADNRQIKKAIAAFPVLASPLLVSPFEKQLRASEVEIDIVPQGTLAERIRAAKAGIGAFYCPVGPGTIVEKGKEVKVIDGRKHVLEYPIKADFGLIRAYKADRLGNLVYRGTSRTFNATMEG</sequence>
<evidence type="ECO:0008006" key="3">
    <source>
        <dbReference type="Google" id="ProtNLM"/>
    </source>
</evidence>
<evidence type="ECO:0000313" key="2">
    <source>
        <dbReference type="EMBL" id="GAF72630.1"/>
    </source>
</evidence>
<evidence type="ECO:0000256" key="1">
    <source>
        <dbReference type="ARBA" id="ARBA00022679"/>
    </source>
</evidence>
<dbReference type="Gene3D" id="3.40.1080.10">
    <property type="entry name" value="Glutaconate Coenzyme A-transferase"/>
    <property type="match status" value="1"/>
</dbReference>